<proteinExistence type="inferred from homology"/>
<comment type="caution">
    <text evidence="4">The sequence shown here is derived from an EMBL/GenBank/DDBJ whole genome shotgun (WGS) entry which is preliminary data.</text>
</comment>
<evidence type="ECO:0000259" key="3">
    <source>
        <dbReference type="Pfam" id="PF17853"/>
    </source>
</evidence>
<evidence type="ECO:0000313" key="4">
    <source>
        <dbReference type="EMBL" id="RZQ60106.1"/>
    </source>
</evidence>
<sequence>MHVRDTLDTLGDLPAGALAVLTPSAAGAAHGHVFDIALRNAAMAGVAAVVLAGVEAAAVERSAQHIADRNGLALLVAPEPVEPARVVAAVAGALRGDPVDSLAQIDEACRRLRTVPAEPKAVLEAAGAALGTRVVARATAGTGPAVPVPSEGGGPVGYLALAEPSRSAGHEVAVLAVLQLAAHTYAHALAAQRRASLAGLRDRGRLLGELIFAPDSERGHLGARARALGMRTDGWHQVLRFTLASPGADQLDTVTTLVLEAVRDDDRWYCTLIGGDPLLVHALGGAPGPSTGRAAQRAARAGIDVVRERFPGLSVRCGIGSAQRGEEGLRTSAAEAKAALVIGQQSDPPQEVVAIDALNLNRMLVAWYAAGTARATADELLSPLTTDTRTATDNVRTLQAYLDHQNSPKQAAAALKIHAQTVNYRIRRIRGLLDADLDDPDQRLALQLACRAWLLN</sequence>
<dbReference type="RefSeq" id="WP_130479092.1">
    <property type="nucleotide sequence ID" value="NZ_SFCC01000019.1"/>
</dbReference>
<dbReference type="InterPro" id="IPR042070">
    <property type="entry name" value="PucR_C-HTH_sf"/>
</dbReference>
<dbReference type="InterPro" id="IPR041522">
    <property type="entry name" value="CdaR_GGDEF"/>
</dbReference>
<dbReference type="Gene3D" id="1.10.10.2840">
    <property type="entry name" value="PucR C-terminal helix-turn-helix domain"/>
    <property type="match status" value="1"/>
</dbReference>
<dbReference type="InterPro" id="IPR051448">
    <property type="entry name" value="CdaR-like_regulators"/>
</dbReference>
<keyword evidence="5" id="KW-1185">Reference proteome</keyword>
<comment type="similarity">
    <text evidence="1">Belongs to the CdaR family.</text>
</comment>
<dbReference type="OrthoDB" id="3190266at2"/>
<dbReference type="AlphaFoldDB" id="A0A4Q7J117"/>
<reference evidence="4 5" key="1">
    <citation type="submission" date="2019-02" db="EMBL/GenBank/DDBJ databases">
        <title>Draft genome sequence of Amycolatopsis sp. 8-3EHSu isolated from roots of Suaeda maritima.</title>
        <authorList>
            <person name="Duangmal K."/>
            <person name="Chantavorakit T."/>
        </authorList>
    </citation>
    <scope>NUCLEOTIDE SEQUENCE [LARGE SCALE GENOMIC DNA]</scope>
    <source>
        <strain evidence="4 5">8-3EHSu</strain>
    </source>
</reference>
<accession>A0A4Q7J117</accession>
<gene>
    <name evidence="4" type="ORF">EWH70_30865</name>
</gene>
<dbReference type="Pfam" id="PF17853">
    <property type="entry name" value="GGDEF_2"/>
    <property type="match status" value="1"/>
</dbReference>
<dbReference type="EMBL" id="SFCC01000019">
    <property type="protein sequence ID" value="RZQ60106.1"/>
    <property type="molecule type" value="Genomic_DNA"/>
</dbReference>
<dbReference type="PANTHER" id="PTHR33744">
    <property type="entry name" value="CARBOHYDRATE DIACID REGULATOR"/>
    <property type="match status" value="1"/>
</dbReference>
<evidence type="ECO:0000313" key="5">
    <source>
        <dbReference type="Proteomes" id="UP000292003"/>
    </source>
</evidence>
<feature type="domain" description="CdaR GGDEF-like" evidence="3">
    <location>
        <begin position="218"/>
        <end position="340"/>
    </location>
</feature>
<feature type="domain" description="PucR C-terminal helix-turn-helix" evidence="2">
    <location>
        <begin position="395"/>
        <end position="452"/>
    </location>
</feature>
<dbReference type="InterPro" id="IPR025736">
    <property type="entry name" value="PucR_C-HTH_dom"/>
</dbReference>
<dbReference type="PANTHER" id="PTHR33744:SF1">
    <property type="entry name" value="DNA-BINDING TRANSCRIPTIONAL ACTIVATOR ADER"/>
    <property type="match status" value="1"/>
</dbReference>
<dbReference type="Proteomes" id="UP000292003">
    <property type="component" value="Unassembled WGS sequence"/>
</dbReference>
<organism evidence="4 5">
    <name type="scientific">Amycolatopsis suaedae</name>
    <dbReference type="NCBI Taxonomy" id="2510978"/>
    <lineage>
        <taxon>Bacteria</taxon>
        <taxon>Bacillati</taxon>
        <taxon>Actinomycetota</taxon>
        <taxon>Actinomycetes</taxon>
        <taxon>Pseudonocardiales</taxon>
        <taxon>Pseudonocardiaceae</taxon>
        <taxon>Amycolatopsis</taxon>
    </lineage>
</organism>
<evidence type="ECO:0000256" key="1">
    <source>
        <dbReference type="ARBA" id="ARBA00006754"/>
    </source>
</evidence>
<evidence type="ECO:0000259" key="2">
    <source>
        <dbReference type="Pfam" id="PF13556"/>
    </source>
</evidence>
<name>A0A4Q7J117_9PSEU</name>
<protein>
    <submittedName>
        <fullName evidence="4">PucR family transcriptional regulator</fullName>
    </submittedName>
</protein>
<dbReference type="Pfam" id="PF13556">
    <property type="entry name" value="HTH_30"/>
    <property type="match status" value="1"/>
</dbReference>